<sequence length="89" mass="10385">MTWTGTNEKKWDWFKHTKPCYNILASKTCDTPNCNYAHTLDQYVSAILKRKFKLDFNIVNQLKLVDVDSELNSYDDSMDQPSAKKARCC</sequence>
<protein>
    <recommendedName>
        <fullName evidence="2">C3H1-type domain-containing protein</fullName>
    </recommendedName>
</protein>
<dbReference type="EMBL" id="MN739545">
    <property type="protein sequence ID" value="QHT12447.1"/>
    <property type="molecule type" value="Genomic_DNA"/>
</dbReference>
<reference evidence="1" key="1">
    <citation type="journal article" date="2020" name="Nature">
        <title>Giant virus diversity and host interactions through global metagenomics.</title>
        <authorList>
            <person name="Schulz F."/>
            <person name="Roux S."/>
            <person name="Paez-Espino D."/>
            <person name="Jungbluth S."/>
            <person name="Walsh D.A."/>
            <person name="Denef V.J."/>
            <person name="McMahon K.D."/>
            <person name="Konstantinidis K.T."/>
            <person name="Eloe-Fadrosh E.A."/>
            <person name="Kyrpides N.C."/>
            <person name="Woyke T."/>
        </authorList>
    </citation>
    <scope>NUCLEOTIDE SEQUENCE</scope>
    <source>
        <strain evidence="1">GVMAG-M-3300023174-129</strain>
    </source>
</reference>
<name>A0A6C0D7F5_9ZZZZ</name>
<accession>A0A6C0D7F5</accession>
<dbReference type="AlphaFoldDB" id="A0A6C0D7F5"/>
<organism evidence="1">
    <name type="scientific">viral metagenome</name>
    <dbReference type="NCBI Taxonomy" id="1070528"/>
    <lineage>
        <taxon>unclassified sequences</taxon>
        <taxon>metagenomes</taxon>
        <taxon>organismal metagenomes</taxon>
    </lineage>
</organism>
<proteinExistence type="predicted"/>
<evidence type="ECO:0008006" key="2">
    <source>
        <dbReference type="Google" id="ProtNLM"/>
    </source>
</evidence>
<evidence type="ECO:0000313" key="1">
    <source>
        <dbReference type="EMBL" id="QHT12447.1"/>
    </source>
</evidence>